<accession>A0A7G5H2T0</accession>
<dbReference type="Pfam" id="PF18167">
    <property type="entry name" value="Sa_NUDIX"/>
    <property type="match status" value="1"/>
</dbReference>
<dbReference type="EMBL" id="CP059732">
    <property type="protein sequence ID" value="QMW05422.1"/>
    <property type="molecule type" value="Genomic_DNA"/>
</dbReference>
<evidence type="ECO:0000259" key="1">
    <source>
        <dbReference type="Pfam" id="PF18167"/>
    </source>
</evidence>
<keyword evidence="3" id="KW-1185">Reference proteome</keyword>
<sequence length="256" mass="30202">MALTEFVLSTGSNIAVNILSNRLDTFLSDRLPRGQRLALWRASLLASPNQYFRISIAYLYRIYIDGEYLLIKGRRIDQYQPVGGVRKVYPSAKILSELGVLDDDCLKIDDISRHDLRVRVPARKLLRFLTWYESREDREVDQQREFIEELIRPGFLSADLFVPIATQYRYTVPTFHFSAHFQCQELLYHEVFDVKLNSEQEKAMRQLKDTPSDQYVWVDEESILMLGHDKRLKRKPFQIGEHARLLISKDYKLFNH</sequence>
<name>A0A7G5H2T0_9BACT</name>
<organism evidence="2 3">
    <name type="scientific">Spirosoma foliorum</name>
    <dbReference type="NCBI Taxonomy" id="2710596"/>
    <lineage>
        <taxon>Bacteria</taxon>
        <taxon>Pseudomonadati</taxon>
        <taxon>Bacteroidota</taxon>
        <taxon>Cytophagia</taxon>
        <taxon>Cytophagales</taxon>
        <taxon>Cytophagaceae</taxon>
        <taxon>Spirosoma</taxon>
    </lineage>
</organism>
<reference evidence="2 3" key="1">
    <citation type="submission" date="2020-07" db="EMBL/GenBank/DDBJ databases">
        <title>Spirosoma foliorum sp. nov., isolated from the leaves on the Nejang mountain Korea, Republic of.</title>
        <authorList>
            <person name="Ho H."/>
            <person name="Lee Y.-J."/>
            <person name="Nurcahyanto D.-A."/>
            <person name="Kim S.-G."/>
        </authorList>
    </citation>
    <scope>NUCLEOTIDE SEQUENCE [LARGE SCALE GENOMIC DNA]</scope>
    <source>
        <strain evidence="2 3">PL0136</strain>
    </source>
</reference>
<evidence type="ECO:0000313" key="2">
    <source>
        <dbReference type="EMBL" id="QMW05422.1"/>
    </source>
</evidence>
<dbReference type="Proteomes" id="UP000515369">
    <property type="component" value="Chromosome"/>
</dbReference>
<dbReference type="RefSeq" id="WP_182462796.1">
    <property type="nucleotide sequence ID" value="NZ_CP059732.1"/>
</dbReference>
<evidence type="ECO:0000313" key="3">
    <source>
        <dbReference type="Proteomes" id="UP000515369"/>
    </source>
</evidence>
<protein>
    <recommendedName>
        <fullName evidence="1">CD-NTase-associated protein 16 NUDIX domain-containing protein</fullName>
    </recommendedName>
</protein>
<gene>
    <name evidence="2" type="ORF">H3H32_11270</name>
</gene>
<dbReference type="InterPro" id="IPR040829">
    <property type="entry name" value="Cap16_NUDIX"/>
</dbReference>
<feature type="domain" description="CD-NTase-associated protein 16 NUDIX" evidence="1">
    <location>
        <begin position="53"/>
        <end position="246"/>
    </location>
</feature>
<proteinExistence type="predicted"/>
<dbReference type="KEGG" id="sfol:H3H32_11270"/>
<dbReference type="AlphaFoldDB" id="A0A7G5H2T0"/>